<dbReference type="EMBL" id="JAVRRJ010000004">
    <property type="protein sequence ID" value="KAK5085189.1"/>
    <property type="molecule type" value="Genomic_DNA"/>
</dbReference>
<feature type="transmembrane region" description="Helical" evidence="2">
    <location>
        <begin position="221"/>
        <end position="241"/>
    </location>
</feature>
<accession>A0AAN7SZA1</accession>
<feature type="transmembrane region" description="Helical" evidence="2">
    <location>
        <begin position="188"/>
        <end position="209"/>
    </location>
</feature>
<sequence length="396" mass="43510">MSTASNETYGPIVPEGQHAPFAVVTPDQHAAWIIIATAVGMSCSLFFGLIRFGVRKWIAPKFGLDDYTLGGSSALMVIQSAILLGACSNGLGNSIDLITEEAQAKVQSLYYASNLFFILALGLSKVSVVFFLRRISRAKHHKLAYDVVIGLHILWIVGSFLALALQCDLSSPWTVIGRDCGTGVLRRWQVICALDIISELLIVSMAVYLVWSLQTSLEQKVVVVGVFGFRLIGIIAIAFRLRSFDAAGFSTNPFLLEADFICWTQSELNWSIISATIPSFQNFLKNLNTHFGGLAPGESDYGYGSHSRSRVGNNTVNASFQMSQLQSTDDTAREKEDQESAVPPRLRPKSSRDIGSLVRKNSVNDAETRSIGSNESRRMMIKKEVNWQTTVMPSAR</sequence>
<feature type="region of interest" description="Disordered" evidence="1">
    <location>
        <begin position="323"/>
        <end position="396"/>
    </location>
</feature>
<comment type="caution">
    <text evidence="4">The sequence shown here is derived from an EMBL/GenBank/DDBJ whole genome shotgun (WGS) entry which is preliminary data.</text>
</comment>
<evidence type="ECO:0000313" key="5">
    <source>
        <dbReference type="Proteomes" id="UP001309876"/>
    </source>
</evidence>
<organism evidence="4 5">
    <name type="scientific">Lithohypha guttulata</name>
    <dbReference type="NCBI Taxonomy" id="1690604"/>
    <lineage>
        <taxon>Eukaryota</taxon>
        <taxon>Fungi</taxon>
        <taxon>Dikarya</taxon>
        <taxon>Ascomycota</taxon>
        <taxon>Pezizomycotina</taxon>
        <taxon>Eurotiomycetes</taxon>
        <taxon>Chaetothyriomycetidae</taxon>
        <taxon>Chaetothyriales</taxon>
        <taxon>Trichomeriaceae</taxon>
        <taxon>Lithohypha</taxon>
    </lineage>
</organism>
<feature type="transmembrane region" description="Helical" evidence="2">
    <location>
        <begin position="111"/>
        <end position="132"/>
    </location>
</feature>
<dbReference type="Pfam" id="PF20684">
    <property type="entry name" value="Fung_rhodopsin"/>
    <property type="match status" value="1"/>
</dbReference>
<keyword evidence="2" id="KW-1133">Transmembrane helix</keyword>
<dbReference type="PANTHER" id="PTHR39614:SF2">
    <property type="entry name" value="INTEGRAL MEMBRANE PROTEIN"/>
    <property type="match status" value="1"/>
</dbReference>
<protein>
    <recommendedName>
        <fullName evidence="3">Rhodopsin domain-containing protein</fullName>
    </recommendedName>
</protein>
<feature type="domain" description="Rhodopsin" evidence="3">
    <location>
        <begin position="50"/>
        <end position="285"/>
    </location>
</feature>
<evidence type="ECO:0000259" key="3">
    <source>
        <dbReference type="Pfam" id="PF20684"/>
    </source>
</evidence>
<reference evidence="4 5" key="1">
    <citation type="submission" date="2023-08" db="EMBL/GenBank/DDBJ databases">
        <title>Black Yeasts Isolated from many extreme environments.</title>
        <authorList>
            <person name="Coleine C."/>
            <person name="Stajich J.E."/>
            <person name="Selbmann L."/>
        </authorList>
    </citation>
    <scope>NUCLEOTIDE SEQUENCE [LARGE SCALE GENOMIC DNA]</scope>
    <source>
        <strain evidence="4 5">CCFEE 5910</strain>
    </source>
</reference>
<feature type="compositionally biased region" description="Polar residues" evidence="1">
    <location>
        <begin position="359"/>
        <end position="374"/>
    </location>
</feature>
<evidence type="ECO:0000256" key="2">
    <source>
        <dbReference type="SAM" id="Phobius"/>
    </source>
</evidence>
<feature type="compositionally biased region" description="Polar residues" evidence="1">
    <location>
        <begin position="386"/>
        <end position="396"/>
    </location>
</feature>
<feature type="transmembrane region" description="Helical" evidence="2">
    <location>
        <begin position="144"/>
        <end position="165"/>
    </location>
</feature>
<keyword evidence="2" id="KW-0472">Membrane</keyword>
<feature type="transmembrane region" description="Helical" evidence="2">
    <location>
        <begin position="30"/>
        <end position="54"/>
    </location>
</feature>
<feature type="transmembrane region" description="Helical" evidence="2">
    <location>
        <begin position="66"/>
        <end position="91"/>
    </location>
</feature>
<proteinExistence type="predicted"/>
<dbReference type="PANTHER" id="PTHR39614">
    <property type="entry name" value="INTEGRAL MEMBRANE PROTEIN"/>
    <property type="match status" value="1"/>
</dbReference>
<evidence type="ECO:0000256" key="1">
    <source>
        <dbReference type="SAM" id="MobiDB-lite"/>
    </source>
</evidence>
<feature type="compositionally biased region" description="Basic and acidic residues" evidence="1">
    <location>
        <begin position="375"/>
        <end position="385"/>
    </location>
</feature>
<dbReference type="AlphaFoldDB" id="A0AAN7SZA1"/>
<name>A0AAN7SZA1_9EURO</name>
<gene>
    <name evidence="4" type="ORF">LTR05_004468</name>
</gene>
<dbReference type="Proteomes" id="UP001309876">
    <property type="component" value="Unassembled WGS sequence"/>
</dbReference>
<keyword evidence="2" id="KW-0812">Transmembrane</keyword>
<dbReference type="InterPro" id="IPR049326">
    <property type="entry name" value="Rhodopsin_dom_fungi"/>
</dbReference>
<evidence type="ECO:0000313" key="4">
    <source>
        <dbReference type="EMBL" id="KAK5085189.1"/>
    </source>
</evidence>
<keyword evidence="5" id="KW-1185">Reference proteome</keyword>